<keyword evidence="2" id="KW-1185">Reference proteome</keyword>
<dbReference type="InterPro" id="IPR010281">
    <property type="entry name" value="DUF885"/>
</dbReference>
<evidence type="ECO:0008006" key="3">
    <source>
        <dbReference type="Google" id="ProtNLM"/>
    </source>
</evidence>
<sequence>MLCLTGFKSGETFDAFADKFVSGYKELKIPQLELSYVNMLKQIKPADQIKKQINFFESIRSEQKQIAVTSLSSSQKKDYELIAYETELNLERLALEKQWNAAGIKEVPATGLYTIPNGKAWYSYFLKNWLSANVTPDEIYQFGLAEVKRVQAQISVIQKQSGMDDDAFYKHLNDSSFFIVDARVVMVHFEQTRAVVYNHLHYLFNEHNIPPVRIEKGANEAMAQVPGYYDENVFYYNQFNKPYNTRQIGWLFIHEAVPGHHYKASINASLKQSKVQQLFYYMGLEEGWGAYCEELGKDLGVYKTPYDELGKWEWDLVRSVRVPMDIGLNYYGWTDEQALAFWKKNIKNQDDIAMREIARVKRWPAQCITYKYGADQIIQWKQLLQKREGNKFNIKNFHDQILNLGSLPVFMAKESVLNNG</sequence>
<dbReference type="PANTHER" id="PTHR33361">
    <property type="entry name" value="GLR0591 PROTEIN"/>
    <property type="match status" value="1"/>
</dbReference>
<organism evidence="1 2">
    <name type="scientific">Mucilaginibacter xinganensis</name>
    <dbReference type="NCBI Taxonomy" id="1234841"/>
    <lineage>
        <taxon>Bacteria</taxon>
        <taxon>Pseudomonadati</taxon>
        <taxon>Bacteroidota</taxon>
        <taxon>Sphingobacteriia</taxon>
        <taxon>Sphingobacteriales</taxon>
        <taxon>Sphingobacteriaceae</taxon>
        <taxon>Mucilaginibacter</taxon>
    </lineage>
</organism>
<dbReference type="Pfam" id="PF05960">
    <property type="entry name" value="DUF885"/>
    <property type="match status" value="1"/>
</dbReference>
<dbReference type="KEGG" id="muc:MuYL_4536"/>
<gene>
    <name evidence="1" type="ORF">MuYL_4536</name>
</gene>
<dbReference type="AlphaFoldDB" id="A0A223P3M8"/>
<name>A0A223P3M8_9SPHI</name>
<dbReference type="Proteomes" id="UP000215002">
    <property type="component" value="Chromosome"/>
</dbReference>
<accession>A0A223P3M8</accession>
<evidence type="ECO:0000313" key="2">
    <source>
        <dbReference type="Proteomes" id="UP000215002"/>
    </source>
</evidence>
<evidence type="ECO:0000313" key="1">
    <source>
        <dbReference type="EMBL" id="ASU36421.1"/>
    </source>
</evidence>
<reference evidence="1 2" key="1">
    <citation type="submission" date="2017-08" db="EMBL/GenBank/DDBJ databases">
        <title>Complete genome sequence of Mucilaginibacter sp. strain BJC16-A31.</title>
        <authorList>
            <consortium name="Henan University of Science and Technology"/>
            <person name="You X."/>
        </authorList>
    </citation>
    <scope>NUCLEOTIDE SEQUENCE [LARGE SCALE GENOMIC DNA]</scope>
    <source>
        <strain evidence="1 2">BJC16-A31</strain>
    </source>
</reference>
<proteinExistence type="predicted"/>
<protein>
    <recommendedName>
        <fullName evidence="3">DUF885 domain-containing protein</fullName>
    </recommendedName>
</protein>
<dbReference type="EMBL" id="CP022743">
    <property type="protein sequence ID" value="ASU36421.1"/>
    <property type="molecule type" value="Genomic_DNA"/>
</dbReference>
<dbReference type="PANTHER" id="PTHR33361:SF2">
    <property type="entry name" value="DUF885 DOMAIN-CONTAINING PROTEIN"/>
    <property type="match status" value="1"/>
</dbReference>